<name>G7YPA8_CLOSI</name>
<evidence type="ECO:0000313" key="1">
    <source>
        <dbReference type="EMBL" id="GAA54789.1"/>
    </source>
</evidence>
<reference key="2">
    <citation type="submission" date="2011-10" db="EMBL/GenBank/DDBJ databases">
        <title>The genome and transcriptome sequence of Clonorchis sinensis provide insights into the carcinogenic liver fluke.</title>
        <authorList>
            <person name="Wang X."/>
            <person name="Huang Y."/>
            <person name="Chen W."/>
            <person name="Liu H."/>
            <person name="Guo L."/>
            <person name="Chen Y."/>
            <person name="Luo F."/>
            <person name="Zhou W."/>
            <person name="Sun J."/>
            <person name="Mao Q."/>
            <person name="Liang P."/>
            <person name="Zhou C."/>
            <person name="Tian Y."/>
            <person name="Men J."/>
            <person name="Lv X."/>
            <person name="Huang L."/>
            <person name="Zhou J."/>
            <person name="Hu Y."/>
            <person name="Li R."/>
            <person name="Zhang F."/>
            <person name="Lei H."/>
            <person name="Li X."/>
            <person name="Hu X."/>
            <person name="Liang C."/>
            <person name="Xu J."/>
            <person name="Wu Z."/>
            <person name="Yu X."/>
        </authorList>
    </citation>
    <scope>NUCLEOTIDE SEQUENCE</scope>
    <source>
        <strain>Henan</strain>
    </source>
</reference>
<proteinExistence type="predicted"/>
<evidence type="ECO:0000313" key="2">
    <source>
        <dbReference type="Proteomes" id="UP000008909"/>
    </source>
</evidence>
<accession>G7YPA8</accession>
<sequence>MQDVVALKHSQKLALAFGTLAVGIAYGCQPYYEVCCRWSLVQHKANGETRPSDRILRAFDEVCCCCFALISLPSVRFVESLP</sequence>
<organism evidence="1 2">
    <name type="scientific">Clonorchis sinensis</name>
    <name type="common">Chinese liver fluke</name>
    <dbReference type="NCBI Taxonomy" id="79923"/>
    <lineage>
        <taxon>Eukaryota</taxon>
        <taxon>Metazoa</taxon>
        <taxon>Spiralia</taxon>
        <taxon>Lophotrochozoa</taxon>
        <taxon>Platyhelminthes</taxon>
        <taxon>Trematoda</taxon>
        <taxon>Digenea</taxon>
        <taxon>Opisthorchiida</taxon>
        <taxon>Opisthorchiata</taxon>
        <taxon>Opisthorchiidae</taxon>
        <taxon>Clonorchis</taxon>
    </lineage>
</organism>
<dbReference type="AlphaFoldDB" id="G7YPA8"/>
<gene>
    <name evidence="1" type="ORF">CLF_105422</name>
</gene>
<reference evidence="1" key="1">
    <citation type="journal article" date="2011" name="Genome Biol.">
        <title>The draft genome of the carcinogenic human liver fluke Clonorchis sinensis.</title>
        <authorList>
            <person name="Wang X."/>
            <person name="Chen W."/>
            <person name="Huang Y."/>
            <person name="Sun J."/>
            <person name="Men J."/>
            <person name="Liu H."/>
            <person name="Luo F."/>
            <person name="Guo L."/>
            <person name="Lv X."/>
            <person name="Deng C."/>
            <person name="Zhou C."/>
            <person name="Fan Y."/>
            <person name="Li X."/>
            <person name="Huang L."/>
            <person name="Hu Y."/>
            <person name="Liang C."/>
            <person name="Hu X."/>
            <person name="Xu J."/>
            <person name="Yu X."/>
        </authorList>
    </citation>
    <scope>NUCLEOTIDE SEQUENCE [LARGE SCALE GENOMIC DNA]</scope>
    <source>
        <strain evidence="1">Henan</strain>
    </source>
</reference>
<dbReference type="EMBL" id="DF143923">
    <property type="protein sequence ID" value="GAA54789.1"/>
    <property type="molecule type" value="Genomic_DNA"/>
</dbReference>
<protein>
    <submittedName>
        <fullName evidence="1">Uncharacterized protein</fullName>
    </submittedName>
</protein>
<keyword evidence="2" id="KW-1185">Reference proteome</keyword>
<dbReference type="Proteomes" id="UP000008909">
    <property type="component" value="Unassembled WGS sequence"/>
</dbReference>